<feature type="transmembrane region" description="Helical" evidence="2">
    <location>
        <begin position="33"/>
        <end position="53"/>
    </location>
</feature>
<keyword evidence="2" id="KW-0812">Transmembrane</keyword>
<organism evidence="3 4">
    <name type="scientific">Brevibacterium mcbrellneri ATCC 49030</name>
    <dbReference type="NCBI Taxonomy" id="585530"/>
    <lineage>
        <taxon>Bacteria</taxon>
        <taxon>Bacillati</taxon>
        <taxon>Actinomycetota</taxon>
        <taxon>Actinomycetes</taxon>
        <taxon>Micrococcales</taxon>
        <taxon>Brevibacteriaceae</taxon>
        <taxon>Brevibacterium</taxon>
    </lineage>
</organism>
<feature type="transmembrane region" description="Helical" evidence="2">
    <location>
        <begin position="292"/>
        <end position="312"/>
    </location>
</feature>
<feature type="transmembrane region" description="Helical" evidence="2">
    <location>
        <begin position="204"/>
        <end position="225"/>
    </location>
</feature>
<comment type="caution">
    <text evidence="3">The sequence shown here is derived from an EMBL/GenBank/DDBJ whole genome shotgun (WGS) entry which is preliminary data.</text>
</comment>
<evidence type="ECO:0000313" key="3">
    <source>
        <dbReference type="EMBL" id="EFG46716.1"/>
    </source>
</evidence>
<dbReference type="InterPro" id="IPR051542">
    <property type="entry name" value="Hydrogenase_cytochrome"/>
</dbReference>
<feature type="region of interest" description="Disordered" evidence="1">
    <location>
        <begin position="1"/>
        <end position="23"/>
    </location>
</feature>
<dbReference type="STRING" id="585530.HMPREF0183_2031"/>
<keyword evidence="2" id="KW-0472">Membrane</keyword>
<dbReference type="GO" id="GO:0005886">
    <property type="term" value="C:plasma membrane"/>
    <property type="evidence" value="ECO:0007669"/>
    <property type="project" value="TreeGrafter"/>
</dbReference>
<accession>D4YQ21</accession>
<proteinExistence type="predicted"/>
<sequence length="330" mass="37058">MMMATSNKKKKKKKGKKGKKGASFDPKSLIKPAIWAGVAIVAIVIVVLIANWLRSLDSVAAFIEKYPGEYELPEGAPVGFPAWLNWQHFLNMFFMLLIVRSGWLIRTTPKPDSFWTRDNTKFIKTKGEPKKISMNHLIHFSFDTLWVLNGVIFFILLFVTGQWMRIVPTSWEVFPNALSVALQYASMNWPVENGWVNYNGLQQLAYFTTVFIAAPLAMITGLRMSEVWPIKGKFNDVYRVEHAAKIHFPVMIYFVAFTAVHVFLVFATAIAAGKGPFANLSHMFAAAPDKPILGLILFLVALVVMAAAWVVIRPIFMAPVAGKFGNVTTR</sequence>
<evidence type="ECO:0000256" key="1">
    <source>
        <dbReference type="SAM" id="MobiDB-lite"/>
    </source>
</evidence>
<protein>
    <submittedName>
        <fullName evidence="3">Uncharacterized protein</fullName>
    </submittedName>
</protein>
<keyword evidence="4" id="KW-1185">Reference proteome</keyword>
<name>D4YQ21_9MICO</name>
<dbReference type="Proteomes" id="UP000005714">
    <property type="component" value="Unassembled WGS sequence"/>
</dbReference>
<dbReference type="AlphaFoldDB" id="D4YQ21"/>
<feature type="transmembrane region" description="Helical" evidence="2">
    <location>
        <begin position="140"/>
        <end position="164"/>
    </location>
</feature>
<dbReference type="eggNOG" id="COG4117">
    <property type="taxonomic scope" value="Bacteria"/>
</dbReference>
<dbReference type="PANTHER" id="PTHR30485">
    <property type="entry name" value="NI/FE-HYDROGENASE 1 B-TYPE CYTOCHROME SUBUNIT"/>
    <property type="match status" value="1"/>
</dbReference>
<evidence type="ECO:0000313" key="4">
    <source>
        <dbReference type="Proteomes" id="UP000005714"/>
    </source>
</evidence>
<dbReference type="Gene3D" id="1.20.950.20">
    <property type="entry name" value="Transmembrane di-heme cytochromes, Chain C"/>
    <property type="match status" value="1"/>
</dbReference>
<reference evidence="3 4" key="1">
    <citation type="submission" date="2010-04" db="EMBL/GenBank/DDBJ databases">
        <authorList>
            <person name="Qin X."/>
            <person name="Bachman B."/>
            <person name="Battles P."/>
            <person name="Bell A."/>
            <person name="Bess C."/>
            <person name="Bickham C."/>
            <person name="Chaboub L."/>
            <person name="Chen D."/>
            <person name="Coyle M."/>
            <person name="Deiros D.R."/>
            <person name="Dinh H."/>
            <person name="Forbes L."/>
            <person name="Fowler G."/>
            <person name="Francisco L."/>
            <person name="Fu Q."/>
            <person name="Gubbala S."/>
            <person name="Hale W."/>
            <person name="Han Y."/>
            <person name="Hemphill L."/>
            <person name="Highlander S.K."/>
            <person name="Hirani K."/>
            <person name="Hogues M."/>
            <person name="Jackson L."/>
            <person name="Jakkamsetti A."/>
            <person name="Javaid M."/>
            <person name="Jiang H."/>
            <person name="Korchina V."/>
            <person name="Kovar C."/>
            <person name="Lara F."/>
            <person name="Lee S."/>
            <person name="Mata R."/>
            <person name="Mathew T."/>
            <person name="Moen C."/>
            <person name="Morales K."/>
            <person name="Munidasa M."/>
            <person name="Nazareth L."/>
            <person name="Ngo R."/>
            <person name="Nguyen L."/>
            <person name="Okwuonu G."/>
            <person name="Ongeri F."/>
            <person name="Patil S."/>
            <person name="Petrosino J."/>
            <person name="Pham C."/>
            <person name="Pham P."/>
            <person name="Pu L.-L."/>
            <person name="Puazo M."/>
            <person name="Raj R."/>
            <person name="Reid J."/>
            <person name="Rouhana J."/>
            <person name="Saada N."/>
            <person name="Shang Y."/>
            <person name="Simmons D."/>
            <person name="Thornton R."/>
            <person name="Warren J."/>
            <person name="Weissenberger G."/>
            <person name="Zhang J."/>
            <person name="Zhang L."/>
            <person name="Zhou C."/>
            <person name="Zhu D."/>
            <person name="Muzny D."/>
            <person name="Worley K."/>
            <person name="Gibbs R."/>
        </authorList>
    </citation>
    <scope>NUCLEOTIDE SEQUENCE [LARGE SCALE GENOMIC DNA]</scope>
    <source>
        <strain evidence="3 4">ATCC 49030</strain>
    </source>
</reference>
<feature type="compositionally biased region" description="Basic residues" evidence="1">
    <location>
        <begin position="7"/>
        <end position="20"/>
    </location>
</feature>
<dbReference type="GO" id="GO:0022904">
    <property type="term" value="P:respiratory electron transport chain"/>
    <property type="evidence" value="ECO:0007669"/>
    <property type="project" value="InterPro"/>
</dbReference>
<feature type="transmembrane region" description="Helical" evidence="2">
    <location>
        <begin position="86"/>
        <end position="105"/>
    </location>
</feature>
<evidence type="ECO:0000256" key="2">
    <source>
        <dbReference type="SAM" id="Phobius"/>
    </source>
</evidence>
<dbReference type="EMBL" id="ADNU01000065">
    <property type="protein sequence ID" value="EFG46716.1"/>
    <property type="molecule type" value="Genomic_DNA"/>
</dbReference>
<dbReference type="PANTHER" id="PTHR30485:SF0">
    <property type="entry name" value="NI_FE-HYDROGENASE 1 B-TYPE CYTOCHROME SUBUNIT-RELATED"/>
    <property type="match status" value="1"/>
</dbReference>
<dbReference type="InterPro" id="IPR016174">
    <property type="entry name" value="Di-haem_cyt_TM"/>
</dbReference>
<feature type="transmembrane region" description="Helical" evidence="2">
    <location>
        <begin position="246"/>
        <end position="272"/>
    </location>
</feature>
<dbReference type="SUPFAM" id="SSF81342">
    <property type="entry name" value="Transmembrane di-heme cytochromes"/>
    <property type="match status" value="1"/>
</dbReference>
<keyword evidence="2" id="KW-1133">Transmembrane helix</keyword>
<gene>
    <name evidence="3" type="ORF">HMPREF0183_2031</name>
</gene>
<dbReference type="GO" id="GO:0020037">
    <property type="term" value="F:heme binding"/>
    <property type="evidence" value="ECO:0007669"/>
    <property type="project" value="TreeGrafter"/>
</dbReference>